<feature type="compositionally biased region" description="Polar residues" evidence="1">
    <location>
        <begin position="95"/>
        <end position="107"/>
    </location>
</feature>
<reference evidence="2 3" key="1">
    <citation type="submission" date="2020-02" db="EMBL/GenBank/DDBJ databases">
        <title>Whole genome shotgun sequence of Streptomyces diastaticus subsp. diastaticus NBRC 13412.</title>
        <authorList>
            <person name="Ichikawa N."/>
            <person name="Komaki H."/>
            <person name="Tamura T."/>
        </authorList>
    </citation>
    <scope>NUCLEOTIDE SEQUENCE [LARGE SCALE GENOMIC DNA]</scope>
    <source>
        <strain evidence="2 3">NBRC 13412</strain>
    </source>
</reference>
<evidence type="ECO:0000313" key="3">
    <source>
        <dbReference type="Proteomes" id="UP000472710"/>
    </source>
</evidence>
<name>A0ABQ1CVA0_STRDI</name>
<dbReference type="Proteomes" id="UP000472710">
    <property type="component" value="Unassembled WGS sequence"/>
</dbReference>
<sequence>MRRSAERTGRAPWEAGVRAAAPGADGRPAGSSCGWAPVGPAVVERGFGRSGHEGAGLPRGLPHGTATGRTTRRFPGRARAARGARTSRRGRDAQKSTLMNSPTSSKPTRWYEARAGLLKSLT</sequence>
<proteinExistence type="predicted"/>
<feature type="compositionally biased region" description="Low complexity" evidence="1">
    <location>
        <begin position="15"/>
        <end position="30"/>
    </location>
</feature>
<evidence type="ECO:0000313" key="2">
    <source>
        <dbReference type="EMBL" id="GFH74241.1"/>
    </source>
</evidence>
<accession>A0ABQ1CVA0</accession>
<gene>
    <name evidence="2" type="ORF">Sdia_50090</name>
</gene>
<protein>
    <submittedName>
        <fullName evidence="2">Uncharacterized protein</fullName>
    </submittedName>
</protein>
<evidence type="ECO:0000256" key="1">
    <source>
        <dbReference type="SAM" id="MobiDB-lite"/>
    </source>
</evidence>
<dbReference type="EMBL" id="BLLN01000005">
    <property type="protein sequence ID" value="GFH74241.1"/>
    <property type="molecule type" value="Genomic_DNA"/>
</dbReference>
<feature type="compositionally biased region" description="Basic residues" evidence="1">
    <location>
        <begin position="70"/>
        <end position="88"/>
    </location>
</feature>
<keyword evidence="3" id="KW-1185">Reference proteome</keyword>
<feature type="region of interest" description="Disordered" evidence="1">
    <location>
        <begin position="1"/>
        <end position="111"/>
    </location>
</feature>
<comment type="caution">
    <text evidence="2">The sequence shown here is derived from an EMBL/GenBank/DDBJ whole genome shotgun (WGS) entry which is preliminary data.</text>
</comment>
<organism evidence="2 3">
    <name type="scientific">Streptomyces diastaticus subsp. diastaticus</name>
    <dbReference type="NCBI Taxonomy" id="68040"/>
    <lineage>
        <taxon>Bacteria</taxon>
        <taxon>Bacillati</taxon>
        <taxon>Actinomycetota</taxon>
        <taxon>Actinomycetes</taxon>
        <taxon>Kitasatosporales</taxon>
        <taxon>Streptomycetaceae</taxon>
        <taxon>Streptomyces</taxon>
        <taxon>Streptomyces diastaticus group</taxon>
    </lineage>
</organism>